<feature type="transmembrane region" description="Helical" evidence="13">
    <location>
        <begin position="20"/>
        <end position="46"/>
    </location>
</feature>
<keyword evidence="8" id="KW-0249">Electron transport</keyword>
<feature type="transmembrane region" description="Helical" evidence="13">
    <location>
        <begin position="162"/>
        <end position="188"/>
    </location>
</feature>
<protein>
    <submittedName>
        <fullName evidence="15">Cytochrome b</fullName>
    </submittedName>
</protein>
<dbReference type="SUPFAM" id="SSF81342">
    <property type="entry name" value="Transmembrane di-heme cytochromes"/>
    <property type="match status" value="1"/>
</dbReference>
<name>A0A4Q2R9M0_9HYPH</name>
<evidence type="ECO:0000313" key="15">
    <source>
        <dbReference type="EMBL" id="RYB03635.1"/>
    </source>
</evidence>
<keyword evidence="7" id="KW-0479">Metal-binding</keyword>
<evidence type="ECO:0000256" key="4">
    <source>
        <dbReference type="ARBA" id="ARBA00022475"/>
    </source>
</evidence>
<dbReference type="GO" id="GO:0022904">
    <property type="term" value="P:respiratory electron transport chain"/>
    <property type="evidence" value="ECO:0007669"/>
    <property type="project" value="InterPro"/>
</dbReference>
<evidence type="ECO:0000256" key="12">
    <source>
        <dbReference type="ARBA" id="ARBA00037975"/>
    </source>
</evidence>
<sequence>MTATAVPSRAAPRRGASPRYGWVAIALHWTIGLGILAMLAMGLAMVHAPLAPLMKFKLYQLHKSVGITVLAAALLRLLWRFTHRPPALPGHMPAWEKGAAEGTHLLLYGLMIGMPLVGWALVSVAPLNIPTVLYGVLPWPHIPVTAWFGWSKAQAAPVLGFLHAYGAYALIALVLLHAGAALGHHLVLRDDVLRRMIPGLPWFGRRSTERLP</sequence>
<dbReference type="OrthoDB" id="1247465at2"/>
<accession>A0A4Q2R9M0</accession>
<keyword evidence="16" id="KW-1185">Reference proteome</keyword>
<keyword evidence="11 13" id="KW-0472">Membrane</keyword>
<dbReference type="InterPro" id="IPR011577">
    <property type="entry name" value="Cyt_b561_bac/Ni-Hgenase"/>
</dbReference>
<keyword evidence="4" id="KW-1003">Cell membrane</keyword>
<evidence type="ECO:0000313" key="16">
    <source>
        <dbReference type="Proteomes" id="UP000289411"/>
    </source>
</evidence>
<dbReference type="RefSeq" id="WP_129220205.1">
    <property type="nucleotide sequence ID" value="NZ_QYBC01000013.1"/>
</dbReference>
<organism evidence="15 16">
    <name type="scientific">Lichenibacterium ramalinae</name>
    <dbReference type="NCBI Taxonomy" id="2316527"/>
    <lineage>
        <taxon>Bacteria</taxon>
        <taxon>Pseudomonadati</taxon>
        <taxon>Pseudomonadota</taxon>
        <taxon>Alphaproteobacteria</taxon>
        <taxon>Hyphomicrobiales</taxon>
        <taxon>Lichenihabitantaceae</taxon>
        <taxon>Lichenibacterium</taxon>
    </lineage>
</organism>
<dbReference type="PANTHER" id="PTHR30529">
    <property type="entry name" value="CYTOCHROME B561"/>
    <property type="match status" value="1"/>
</dbReference>
<keyword evidence="10" id="KW-0408">Iron</keyword>
<dbReference type="GO" id="GO:0005886">
    <property type="term" value="C:plasma membrane"/>
    <property type="evidence" value="ECO:0007669"/>
    <property type="project" value="UniProtKB-SubCell"/>
</dbReference>
<comment type="cofactor">
    <cofactor evidence="1">
        <name>heme b</name>
        <dbReference type="ChEBI" id="CHEBI:60344"/>
    </cofactor>
</comment>
<keyword evidence="3" id="KW-0813">Transport</keyword>
<dbReference type="GO" id="GO:0009055">
    <property type="term" value="F:electron transfer activity"/>
    <property type="evidence" value="ECO:0007669"/>
    <property type="project" value="InterPro"/>
</dbReference>
<evidence type="ECO:0000256" key="8">
    <source>
        <dbReference type="ARBA" id="ARBA00022982"/>
    </source>
</evidence>
<dbReference type="PANTHER" id="PTHR30529:SF6">
    <property type="entry name" value="BLL0291 PROTEIN"/>
    <property type="match status" value="1"/>
</dbReference>
<comment type="caution">
    <text evidence="15">The sequence shown here is derived from an EMBL/GenBank/DDBJ whole genome shotgun (WGS) entry which is preliminary data.</text>
</comment>
<reference evidence="15 16" key="2">
    <citation type="submission" date="2019-02" db="EMBL/GenBank/DDBJ databases">
        <title>'Lichenibacterium ramalinii' gen. nov. sp. nov., 'Lichenibacterium minor' gen. nov. sp. nov.</title>
        <authorList>
            <person name="Pankratov T."/>
        </authorList>
    </citation>
    <scope>NUCLEOTIDE SEQUENCE [LARGE SCALE GENOMIC DNA]</scope>
    <source>
        <strain evidence="15 16">RmlP001</strain>
    </source>
</reference>
<evidence type="ECO:0000256" key="2">
    <source>
        <dbReference type="ARBA" id="ARBA00004651"/>
    </source>
</evidence>
<gene>
    <name evidence="15" type="ORF">D3272_15915</name>
</gene>
<evidence type="ECO:0000259" key="14">
    <source>
        <dbReference type="Pfam" id="PF01292"/>
    </source>
</evidence>
<feature type="transmembrane region" description="Helical" evidence="13">
    <location>
        <begin position="58"/>
        <end position="79"/>
    </location>
</feature>
<proteinExistence type="inferred from homology"/>
<dbReference type="InterPro" id="IPR016174">
    <property type="entry name" value="Di-haem_cyt_TM"/>
</dbReference>
<evidence type="ECO:0000256" key="7">
    <source>
        <dbReference type="ARBA" id="ARBA00022723"/>
    </source>
</evidence>
<keyword evidence="9 13" id="KW-1133">Transmembrane helix</keyword>
<evidence type="ECO:0000256" key="3">
    <source>
        <dbReference type="ARBA" id="ARBA00022448"/>
    </source>
</evidence>
<dbReference type="Pfam" id="PF01292">
    <property type="entry name" value="Ni_hydr_CYTB"/>
    <property type="match status" value="1"/>
</dbReference>
<comment type="similarity">
    <text evidence="12">Belongs to the cytochrome b561 family.</text>
</comment>
<evidence type="ECO:0000256" key="5">
    <source>
        <dbReference type="ARBA" id="ARBA00022617"/>
    </source>
</evidence>
<evidence type="ECO:0000256" key="6">
    <source>
        <dbReference type="ARBA" id="ARBA00022692"/>
    </source>
</evidence>
<evidence type="ECO:0000256" key="13">
    <source>
        <dbReference type="SAM" id="Phobius"/>
    </source>
</evidence>
<feature type="domain" description="Cytochrome b561 bacterial/Ni-hydrogenase" evidence="14">
    <location>
        <begin position="19"/>
        <end position="199"/>
    </location>
</feature>
<feature type="transmembrane region" description="Helical" evidence="13">
    <location>
        <begin position="105"/>
        <end position="125"/>
    </location>
</feature>
<evidence type="ECO:0000256" key="10">
    <source>
        <dbReference type="ARBA" id="ARBA00023004"/>
    </source>
</evidence>
<dbReference type="Proteomes" id="UP000289411">
    <property type="component" value="Unassembled WGS sequence"/>
</dbReference>
<dbReference type="EMBL" id="QYBC01000013">
    <property type="protein sequence ID" value="RYB03635.1"/>
    <property type="molecule type" value="Genomic_DNA"/>
</dbReference>
<comment type="subcellular location">
    <subcellularLocation>
        <location evidence="2">Cell membrane</location>
        <topology evidence="2">Multi-pass membrane protein</topology>
    </subcellularLocation>
</comment>
<evidence type="ECO:0000256" key="9">
    <source>
        <dbReference type="ARBA" id="ARBA00022989"/>
    </source>
</evidence>
<dbReference type="InterPro" id="IPR052168">
    <property type="entry name" value="Cytochrome_b561_oxidase"/>
</dbReference>
<dbReference type="GO" id="GO:0020037">
    <property type="term" value="F:heme binding"/>
    <property type="evidence" value="ECO:0007669"/>
    <property type="project" value="TreeGrafter"/>
</dbReference>
<evidence type="ECO:0000256" key="11">
    <source>
        <dbReference type="ARBA" id="ARBA00023136"/>
    </source>
</evidence>
<reference evidence="15 16" key="1">
    <citation type="submission" date="2018-09" db="EMBL/GenBank/DDBJ databases">
        <authorList>
            <person name="Grouzdev D.S."/>
            <person name="Krutkina M.S."/>
        </authorList>
    </citation>
    <scope>NUCLEOTIDE SEQUENCE [LARGE SCALE GENOMIC DNA]</scope>
    <source>
        <strain evidence="15 16">RmlP001</strain>
    </source>
</reference>
<evidence type="ECO:0000256" key="1">
    <source>
        <dbReference type="ARBA" id="ARBA00001970"/>
    </source>
</evidence>
<dbReference type="GO" id="GO:0046872">
    <property type="term" value="F:metal ion binding"/>
    <property type="evidence" value="ECO:0007669"/>
    <property type="project" value="UniProtKB-KW"/>
</dbReference>
<dbReference type="Gene3D" id="1.20.950.20">
    <property type="entry name" value="Transmembrane di-heme cytochromes, Chain C"/>
    <property type="match status" value="1"/>
</dbReference>
<dbReference type="AlphaFoldDB" id="A0A4Q2R9M0"/>
<keyword evidence="5" id="KW-0349">Heme</keyword>
<keyword evidence="6 13" id="KW-0812">Transmembrane</keyword>